<dbReference type="GO" id="GO:0003677">
    <property type="term" value="F:DNA binding"/>
    <property type="evidence" value="ECO:0007669"/>
    <property type="project" value="InterPro"/>
</dbReference>
<dbReference type="InterPro" id="IPR000551">
    <property type="entry name" value="MerR-type_HTH_dom"/>
</dbReference>
<dbReference type="SUPFAM" id="SSF46955">
    <property type="entry name" value="Putative DNA-binding domain"/>
    <property type="match status" value="1"/>
</dbReference>
<dbReference type="AlphaFoldDB" id="A0A017HHD8"/>
<dbReference type="EMBL" id="APGJ01000001">
    <property type="protein sequence ID" value="EYD73740.1"/>
    <property type="molecule type" value="Genomic_DNA"/>
</dbReference>
<organism evidence="3 4">
    <name type="scientific">Limimaricola hongkongensis DSM 17492</name>
    <dbReference type="NCBI Taxonomy" id="1122180"/>
    <lineage>
        <taxon>Bacteria</taxon>
        <taxon>Pseudomonadati</taxon>
        <taxon>Pseudomonadota</taxon>
        <taxon>Alphaproteobacteria</taxon>
        <taxon>Rhodobacterales</taxon>
        <taxon>Paracoccaceae</taxon>
        <taxon>Limimaricola</taxon>
    </lineage>
</organism>
<evidence type="ECO:0000256" key="1">
    <source>
        <dbReference type="SAM" id="MobiDB-lite"/>
    </source>
</evidence>
<dbReference type="Pfam" id="PF13411">
    <property type="entry name" value="MerR_1"/>
    <property type="match status" value="1"/>
</dbReference>
<evidence type="ECO:0000313" key="3">
    <source>
        <dbReference type="EMBL" id="EYD73740.1"/>
    </source>
</evidence>
<protein>
    <submittedName>
        <fullName evidence="3">Transcriptional regulator, MerR family</fullName>
    </submittedName>
</protein>
<feature type="compositionally biased region" description="Basic residues" evidence="1">
    <location>
        <begin position="118"/>
        <end position="142"/>
    </location>
</feature>
<dbReference type="CDD" id="cd04765">
    <property type="entry name" value="HTH_MlrA-like_sg2"/>
    <property type="match status" value="1"/>
</dbReference>
<dbReference type="eggNOG" id="COG0789">
    <property type="taxonomic scope" value="Bacteria"/>
</dbReference>
<evidence type="ECO:0000313" key="4">
    <source>
        <dbReference type="Proteomes" id="UP000025047"/>
    </source>
</evidence>
<accession>A0A017HHD8</accession>
<dbReference type="Proteomes" id="UP000025047">
    <property type="component" value="Unassembled WGS sequence"/>
</dbReference>
<feature type="domain" description="HTH merR-type" evidence="2">
    <location>
        <begin position="10"/>
        <end position="78"/>
    </location>
</feature>
<dbReference type="PROSITE" id="PS50937">
    <property type="entry name" value="HTH_MERR_2"/>
    <property type="match status" value="1"/>
</dbReference>
<feature type="region of interest" description="Disordered" evidence="1">
    <location>
        <begin position="167"/>
        <end position="186"/>
    </location>
</feature>
<dbReference type="InterPro" id="IPR009061">
    <property type="entry name" value="DNA-bd_dom_put_sf"/>
</dbReference>
<reference evidence="3 4" key="1">
    <citation type="submission" date="2013-03" db="EMBL/GenBank/DDBJ databases">
        <authorList>
            <person name="Fiebig A."/>
            <person name="Goeker M."/>
            <person name="Klenk H.-P.P."/>
        </authorList>
    </citation>
    <scope>NUCLEOTIDE SEQUENCE [LARGE SCALE GENOMIC DNA]</scope>
    <source>
        <strain evidence="3 4">DSM 17492</strain>
    </source>
</reference>
<evidence type="ECO:0000259" key="2">
    <source>
        <dbReference type="PROSITE" id="PS50937"/>
    </source>
</evidence>
<dbReference type="Gene3D" id="1.10.1660.10">
    <property type="match status" value="1"/>
</dbReference>
<gene>
    <name evidence="3" type="ORF">Lokhon_00295</name>
</gene>
<proteinExistence type="predicted"/>
<feature type="region of interest" description="Disordered" evidence="1">
    <location>
        <begin position="83"/>
        <end position="155"/>
    </location>
</feature>
<keyword evidence="4" id="KW-1185">Reference proteome</keyword>
<name>A0A017HHD8_9RHOB</name>
<dbReference type="OrthoDB" id="9810140at2"/>
<dbReference type="GO" id="GO:0006355">
    <property type="term" value="P:regulation of DNA-templated transcription"/>
    <property type="evidence" value="ECO:0007669"/>
    <property type="project" value="InterPro"/>
</dbReference>
<sequence>MVKSAQAFRTIGEVSEALDTPAHVLRFWESKFAQVRPVKRAGGRRYYRPEDLDLLCGIKMLLHDRGMTIKGVQKLLREKGVRHVAGEGRNADTAPGTPRRAPPGAAPGGRGCGAPARPRFRSRAGRRNRLAIAPRRRPRPKPGPKLGPNPAGPAGAFACRRFRLPECPRRPDRAAGRPDRAAARADDRCPRRQALISRFFYANRLAPTRHIRH</sequence>
<dbReference type="HOGENOM" id="CLU_1293097_0_0_5"/>
<dbReference type="SMART" id="SM00422">
    <property type="entry name" value="HTH_MERR"/>
    <property type="match status" value="1"/>
</dbReference>
<comment type="caution">
    <text evidence="3">The sequence shown here is derived from an EMBL/GenBank/DDBJ whole genome shotgun (WGS) entry which is preliminary data.</text>
</comment>
<dbReference type="STRING" id="1122180.Lokhon_00295"/>